<keyword evidence="4" id="KW-1185">Reference proteome</keyword>
<dbReference type="RefSeq" id="WP_354457548.1">
    <property type="nucleotide sequence ID" value="NZ_JBEWSZ010000001.1"/>
</dbReference>
<feature type="region of interest" description="Disordered" evidence="1">
    <location>
        <begin position="50"/>
        <end position="79"/>
    </location>
</feature>
<evidence type="ECO:0000313" key="4">
    <source>
        <dbReference type="Proteomes" id="UP001548832"/>
    </source>
</evidence>
<feature type="signal peptide" evidence="2">
    <location>
        <begin position="1"/>
        <end position="23"/>
    </location>
</feature>
<evidence type="ECO:0000256" key="2">
    <source>
        <dbReference type="SAM" id="SignalP"/>
    </source>
</evidence>
<sequence length="139" mass="13989">MLKRLFACALIFATIIPTSAAMADDVEMSEAQRAANKKAYARQKALGLADAPRGRGAQKAQKQQARKGQQVPGNGQKCAEAARNAEATATGTAVLSSVIGLIPFGGSASGIAGAAAGAGAAVVGEAARQKSARAMQDCM</sequence>
<reference evidence="3 4" key="1">
    <citation type="submission" date="2024-06" db="EMBL/GenBank/DDBJ databases">
        <authorList>
            <person name="Kim D.-U."/>
        </authorList>
    </citation>
    <scope>NUCLEOTIDE SEQUENCE [LARGE SCALE GENOMIC DNA]</scope>
    <source>
        <strain evidence="3 4">KACC15460</strain>
    </source>
</reference>
<protein>
    <recommendedName>
        <fullName evidence="5">Glycine zipper family protein</fullName>
    </recommendedName>
</protein>
<accession>A0ABV2D6C0</accession>
<gene>
    <name evidence="3" type="ORF">ABVQ20_00525</name>
</gene>
<keyword evidence="2" id="KW-0732">Signal</keyword>
<evidence type="ECO:0000313" key="3">
    <source>
        <dbReference type="EMBL" id="MET2825454.1"/>
    </source>
</evidence>
<dbReference type="Proteomes" id="UP001548832">
    <property type="component" value="Unassembled WGS sequence"/>
</dbReference>
<organism evidence="3 4">
    <name type="scientific">Mesorhizobium shangrilense</name>
    <dbReference type="NCBI Taxonomy" id="460060"/>
    <lineage>
        <taxon>Bacteria</taxon>
        <taxon>Pseudomonadati</taxon>
        <taxon>Pseudomonadota</taxon>
        <taxon>Alphaproteobacteria</taxon>
        <taxon>Hyphomicrobiales</taxon>
        <taxon>Phyllobacteriaceae</taxon>
        <taxon>Mesorhizobium</taxon>
    </lineage>
</organism>
<proteinExistence type="predicted"/>
<feature type="compositionally biased region" description="Low complexity" evidence="1">
    <location>
        <begin position="54"/>
        <end position="70"/>
    </location>
</feature>
<evidence type="ECO:0000256" key="1">
    <source>
        <dbReference type="SAM" id="MobiDB-lite"/>
    </source>
</evidence>
<feature type="chain" id="PRO_5046239229" description="Glycine zipper family protein" evidence="2">
    <location>
        <begin position="24"/>
        <end position="139"/>
    </location>
</feature>
<name>A0ABV2D6C0_9HYPH</name>
<evidence type="ECO:0008006" key="5">
    <source>
        <dbReference type="Google" id="ProtNLM"/>
    </source>
</evidence>
<dbReference type="EMBL" id="JBEWSZ010000001">
    <property type="protein sequence ID" value="MET2825454.1"/>
    <property type="molecule type" value="Genomic_DNA"/>
</dbReference>
<comment type="caution">
    <text evidence="3">The sequence shown here is derived from an EMBL/GenBank/DDBJ whole genome shotgun (WGS) entry which is preliminary data.</text>
</comment>